<evidence type="ECO:0000313" key="2">
    <source>
        <dbReference type="Proteomes" id="UP001595839"/>
    </source>
</evidence>
<dbReference type="EMBL" id="JBHSFK010000043">
    <property type="protein sequence ID" value="MFC4506376.1"/>
    <property type="molecule type" value="Genomic_DNA"/>
</dbReference>
<comment type="caution">
    <text evidence="1">The sequence shown here is derived from an EMBL/GenBank/DDBJ whole genome shotgun (WGS) entry which is preliminary data.</text>
</comment>
<proteinExistence type="predicted"/>
<evidence type="ECO:0008006" key="3">
    <source>
        <dbReference type="Google" id="ProtNLM"/>
    </source>
</evidence>
<evidence type="ECO:0000313" key="1">
    <source>
        <dbReference type="EMBL" id="MFC4506376.1"/>
    </source>
</evidence>
<gene>
    <name evidence="1" type="ORF">ACFPIH_44230</name>
</gene>
<reference evidence="2" key="1">
    <citation type="journal article" date="2019" name="Int. J. Syst. Evol. Microbiol.">
        <title>The Global Catalogue of Microorganisms (GCM) 10K type strain sequencing project: providing services to taxonomists for standard genome sequencing and annotation.</title>
        <authorList>
            <consortium name="The Broad Institute Genomics Platform"/>
            <consortium name="The Broad Institute Genome Sequencing Center for Infectious Disease"/>
            <person name="Wu L."/>
            <person name="Ma J."/>
        </authorList>
    </citation>
    <scope>NUCLEOTIDE SEQUENCE [LARGE SCALE GENOMIC DNA]</scope>
    <source>
        <strain evidence="2">CGMCC 4.7177</strain>
    </source>
</reference>
<keyword evidence="2" id="KW-1185">Reference proteome</keyword>
<sequence length="183" mass="19768">MGDCFQVIVDLDVSEADAPRLAGRLIERLVAGGVVLAERNDSMALGGHPAGPDWHRAVADDWDWQPSDGLAVHTGRGVFHSGADVPEHAVCPRCGARTPLDAEGWARVSAAISAWSETGTADLPCPACAAPTPLPDWAWDDAPFAFGHLGLRFWNWPDLTEEFRAHLADLLDGHRTAYLWGKL</sequence>
<name>A0ABV9B7A0_9ACTN</name>
<organism evidence="1 2">
    <name type="scientific">Streptomyces vulcanius</name>
    <dbReference type="NCBI Taxonomy" id="1441876"/>
    <lineage>
        <taxon>Bacteria</taxon>
        <taxon>Bacillati</taxon>
        <taxon>Actinomycetota</taxon>
        <taxon>Actinomycetes</taxon>
        <taxon>Kitasatosporales</taxon>
        <taxon>Streptomycetaceae</taxon>
        <taxon>Streptomyces</taxon>
    </lineage>
</organism>
<dbReference type="Proteomes" id="UP001595839">
    <property type="component" value="Unassembled WGS sequence"/>
</dbReference>
<accession>A0ABV9B7A0</accession>
<protein>
    <recommendedName>
        <fullName evidence="3">Serine/threonine protein kinase</fullName>
    </recommendedName>
</protein>
<dbReference type="RefSeq" id="WP_381177029.1">
    <property type="nucleotide sequence ID" value="NZ_JBHSFK010000043.1"/>
</dbReference>